<accession>A0ABX2DY11</accession>
<organism evidence="2 3">
    <name type="scientific">Paenibacillus tritici</name>
    <dbReference type="NCBI Taxonomy" id="1873425"/>
    <lineage>
        <taxon>Bacteria</taxon>
        <taxon>Bacillati</taxon>
        <taxon>Bacillota</taxon>
        <taxon>Bacilli</taxon>
        <taxon>Bacillales</taxon>
        <taxon>Paenibacillaceae</taxon>
        <taxon>Paenibacillus</taxon>
    </lineage>
</organism>
<keyword evidence="3" id="KW-1185">Reference proteome</keyword>
<dbReference type="SUPFAM" id="SSF141571">
    <property type="entry name" value="Pentapeptide repeat-like"/>
    <property type="match status" value="1"/>
</dbReference>
<evidence type="ECO:0000256" key="1">
    <source>
        <dbReference type="SAM" id="MobiDB-lite"/>
    </source>
</evidence>
<dbReference type="EMBL" id="JABMKX010000019">
    <property type="protein sequence ID" value="NQX48873.1"/>
    <property type="molecule type" value="Genomic_DNA"/>
</dbReference>
<feature type="region of interest" description="Disordered" evidence="1">
    <location>
        <begin position="275"/>
        <end position="298"/>
    </location>
</feature>
<evidence type="ECO:0000313" key="2">
    <source>
        <dbReference type="EMBL" id="NQX48873.1"/>
    </source>
</evidence>
<dbReference type="PANTHER" id="PTHR14136:SF37">
    <property type="entry name" value="PENTAPEPTIDE REPEAT-CONTAINING PROTEIN"/>
    <property type="match status" value="1"/>
</dbReference>
<dbReference type="Pfam" id="PF00805">
    <property type="entry name" value="Pentapeptide"/>
    <property type="match status" value="1"/>
</dbReference>
<name>A0ABX2DY11_9BACL</name>
<comment type="caution">
    <text evidence="2">The sequence shown here is derived from an EMBL/GenBank/DDBJ whole genome shotgun (WGS) entry which is preliminary data.</text>
</comment>
<proteinExistence type="predicted"/>
<evidence type="ECO:0000313" key="3">
    <source>
        <dbReference type="Proteomes" id="UP000711047"/>
    </source>
</evidence>
<gene>
    <name evidence="2" type="ORF">HQN87_26485</name>
</gene>
<dbReference type="InterPro" id="IPR001646">
    <property type="entry name" value="5peptide_repeat"/>
</dbReference>
<protein>
    <submittedName>
        <fullName evidence="2">Pentapeptide repeat-containing protein</fullName>
    </submittedName>
</protein>
<dbReference type="Proteomes" id="UP000711047">
    <property type="component" value="Unassembled WGS sequence"/>
</dbReference>
<sequence>MEESLLFDNHLYADPIDNPGQPELQSDCLSCFGLCCAALPFSVSSDFAIDKSAGQPCPNLRGDFLCGIHTELRERGFRGCTVYDCFGAGQKVSNLTYGGRDWRQAPETAGQMFEVFPVMRQLHELLWYLREALALPGADTLHDPLMQMLKKILELTTLSPEELLQLNVPVHRAEVNELLLLASELARTAARKQLTPPPGRQKSYSRGADLIGAKLRGADLRCLSLRGAYLIAADLSGADLRYADLTGADLRDTNLSGADLSSSLFLTQAQLQAAKGNPATKLPESLRPPDHWLPADRN</sequence>
<dbReference type="PANTHER" id="PTHR14136">
    <property type="entry name" value="BTB_POZ DOMAIN-CONTAINING PROTEIN KCTD9"/>
    <property type="match status" value="1"/>
</dbReference>
<feature type="compositionally biased region" description="Basic and acidic residues" evidence="1">
    <location>
        <begin position="287"/>
        <end position="298"/>
    </location>
</feature>
<reference evidence="2 3" key="1">
    <citation type="submission" date="2020-05" db="EMBL/GenBank/DDBJ databases">
        <title>Paenibacillus glebae, sp. nov., Paenibacillus humi sp. nov., Paenibacillus pedi sp. nov., Paenibacillus terrestris sp. nov. and Paenibacillus terricola sp. nov., isolated from a forest top soil sample.</title>
        <authorList>
            <person name="Qi S."/>
            <person name="Carlier A."/>
            <person name="Cnockaert M."/>
            <person name="Vandamme P."/>
        </authorList>
    </citation>
    <scope>NUCLEOTIDE SEQUENCE [LARGE SCALE GENOMIC DNA]</scope>
    <source>
        <strain evidence="2 3">LMG 29502</strain>
    </source>
</reference>
<dbReference type="InterPro" id="IPR051082">
    <property type="entry name" value="Pentapeptide-BTB/POZ_domain"/>
</dbReference>
<dbReference type="Gene3D" id="2.160.20.80">
    <property type="entry name" value="E3 ubiquitin-protein ligase SopA"/>
    <property type="match status" value="1"/>
</dbReference>